<evidence type="ECO:0000313" key="2">
    <source>
        <dbReference type="Proteomes" id="UP000298488"/>
    </source>
</evidence>
<dbReference type="Proteomes" id="UP000298488">
    <property type="component" value="Unassembled WGS sequence"/>
</dbReference>
<dbReference type="RefSeq" id="WP_104094865.1">
    <property type="nucleotide sequence ID" value="NZ_JACHBP010000001.1"/>
</dbReference>
<dbReference type="AlphaFoldDB" id="A0A4R8VAD8"/>
<dbReference type="EMBL" id="SOFI01000003">
    <property type="protein sequence ID" value="TFB78982.1"/>
    <property type="molecule type" value="Genomic_DNA"/>
</dbReference>
<protein>
    <submittedName>
        <fullName evidence="1">DNA-binding protein</fullName>
    </submittedName>
</protein>
<name>A0A4R8VAD8_9MICO</name>
<comment type="caution">
    <text evidence="1">The sequence shown here is derived from an EMBL/GenBank/DDBJ whole genome shotgun (WGS) entry which is preliminary data.</text>
</comment>
<keyword evidence="1" id="KW-0238">DNA-binding</keyword>
<dbReference type="GO" id="GO:0003677">
    <property type="term" value="F:DNA binding"/>
    <property type="evidence" value="ECO:0007669"/>
    <property type="project" value="UniProtKB-KW"/>
</dbReference>
<evidence type="ECO:0000313" key="1">
    <source>
        <dbReference type="EMBL" id="TFB78982.1"/>
    </source>
</evidence>
<reference evidence="1 2" key="1">
    <citation type="submission" date="2019-03" db="EMBL/GenBank/DDBJ databases">
        <title>Genomics of glacier-inhabiting Cryobacterium strains.</title>
        <authorList>
            <person name="Liu Q."/>
            <person name="Xin Y.-H."/>
        </authorList>
    </citation>
    <scope>NUCLEOTIDE SEQUENCE [LARGE SCALE GENOMIC DNA]</scope>
    <source>
        <strain evidence="1 2">CGMCC 1.10440</strain>
    </source>
</reference>
<organism evidence="1 2">
    <name type="scientific">Terrimesophilobacter mesophilus</name>
    <dbReference type="NCBI Taxonomy" id="433647"/>
    <lineage>
        <taxon>Bacteria</taxon>
        <taxon>Bacillati</taxon>
        <taxon>Actinomycetota</taxon>
        <taxon>Actinomycetes</taxon>
        <taxon>Micrococcales</taxon>
        <taxon>Microbacteriaceae</taxon>
        <taxon>Terrimesophilobacter</taxon>
    </lineage>
</organism>
<sequence>MFVITADQVDSRSGSDLVVGALRDLAETIPAPILAAERTVGDEFQLLLTDHAEALDVILRLTRSDHWSVGCGVGTVHLPLPNTIREASGPAFVAARTAVDRAKKRPTRFALDGGANDVPTRDAEALVDLLLILRSRRSPEGWELDDLLATGMSQADAASALGITPQAVSLRARAAELRADRLARKPLERILQRLDTLESTASGGHP</sequence>
<proteinExistence type="predicted"/>
<gene>
    <name evidence="1" type="ORF">E3N84_02240</name>
</gene>
<accession>A0A4R8VAD8</accession>
<keyword evidence="2" id="KW-1185">Reference proteome</keyword>
<dbReference type="OrthoDB" id="5184241at2"/>